<feature type="non-terminal residue" evidence="1">
    <location>
        <position position="565"/>
    </location>
</feature>
<dbReference type="AlphaFoldDB" id="A0A0F9FG02"/>
<evidence type="ECO:0000313" key="1">
    <source>
        <dbReference type="EMBL" id="KKL85289.1"/>
    </source>
</evidence>
<proteinExistence type="predicted"/>
<name>A0A0F9FG02_9ZZZZ</name>
<organism evidence="1">
    <name type="scientific">marine sediment metagenome</name>
    <dbReference type="NCBI Taxonomy" id="412755"/>
    <lineage>
        <taxon>unclassified sequences</taxon>
        <taxon>metagenomes</taxon>
        <taxon>ecological metagenomes</taxon>
    </lineage>
</organism>
<reference evidence="1" key="1">
    <citation type="journal article" date="2015" name="Nature">
        <title>Complex archaea that bridge the gap between prokaryotes and eukaryotes.</title>
        <authorList>
            <person name="Spang A."/>
            <person name="Saw J.H."/>
            <person name="Jorgensen S.L."/>
            <person name="Zaremba-Niedzwiedzka K."/>
            <person name="Martijn J."/>
            <person name="Lind A.E."/>
            <person name="van Eijk R."/>
            <person name="Schleper C."/>
            <person name="Guy L."/>
            <person name="Ettema T.J."/>
        </authorList>
    </citation>
    <scope>NUCLEOTIDE SEQUENCE</scope>
</reference>
<accession>A0A0F9FG02</accession>
<sequence>MASNQQGQTPIPSLFTRMETEITNYRARKIELSEGVFFSQYRTIQRIYKFKNRDLSGSKLNEDLSYNYYFDITAPRADSETKNLRFDTKHILVFSQNPRGDFPAVFISNAMIKKWMSENGEDDKLKASIEEFTANGNIGFKKVAGGYEAVDALNTSVTNQKAETVDDTDLIERHELTASQIMAMDGWDEGAKEETIKELGNKMFKATEYTTQVETTAKRYEVFEFTGEISEFEFNELSEGNEEGDKNKYILAKVIVAGLRSQGESGGTNKKYTLFAEELSGVMSDHYLYAHRGKYEGRFWRVGMYELLFDHQIRANEIGNQLARGLDWASKVVFKSSDSRVLQNIRADLDNGDVVIADDLDQVEVRMQGMDQLIADWNRLIADANSLSHSTEVVTGESLPSGTPFRLGALLDQNAGKMFVLLRQKITLPYRRVFKDWVLKDLLKDLKSKDIFNLTGDAEVVDQLRMIMVETWYIENLVAMGPHNKAVADAIKEEKMEELKQVDPTIENSKEIWEGVFKRLFITITGENSDMADNIQDIVNLLSLEKDPGRIAYLLDSIYKIRGIP</sequence>
<comment type="caution">
    <text evidence="1">The sequence shown here is derived from an EMBL/GenBank/DDBJ whole genome shotgun (WGS) entry which is preliminary data.</text>
</comment>
<dbReference type="EMBL" id="LAZR01021448">
    <property type="protein sequence ID" value="KKL85289.1"/>
    <property type="molecule type" value="Genomic_DNA"/>
</dbReference>
<gene>
    <name evidence="1" type="ORF">LCGC14_1956210</name>
</gene>
<protein>
    <submittedName>
        <fullName evidence="1">Uncharacterized protein</fullName>
    </submittedName>
</protein>